<dbReference type="Pfam" id="PF18750">
    <property type="entry name" value="SNAD4"/>
    <property type="match status" value="1"/>
</dbReference>
<dbReference type="AlphaFoldDB" id="A0A067QK96"/>
<dbReference type="InterPro" id="IPR050610">
    <property type="entry name" value="APOBEC_Cyt_Deaminase"/>
</dbReference>
<keyword evidence="1" id="KW-0479">Metal-binding</keyword>
<dbReference type="SMR" id="A0A067QK96"/>
<dbReference type="Gene3D" id="3.40.140.10">
    <property type="entry name" value="Cytidine Deaminase, domain 2"/>
    <property type="match status" value="1"/>
</dbReference>
<dbReference type="InterPro" id="IPR016192">
    <property type="entry name" value="APOBEC/CMP_deaminase_Zn-bd"/>
</dbReference>
<dbReference type="Proteomes" id="UP000027135">
    <property type="component" value="Unassembled WGS sequence"/>
</dbReference>
<keyword evidence="4" id="KW-0812">Transmembrane</keyword>
<dbReference type="CDD" id="cd01283">
    <property type="entry name" value="cytidine_deaminase"/>
    <property type="match status" value="1"/>
</dbReference>
<evidence type="ECO:0000256" key="4">
    <source>
        <dbReference type="SAM" id="Phobius"/>
    </source>
</evidence>
<gene>
    <name evidence="5" type="ORF">L798_15668</name>
</gene>
<keyword evidence="4" id="KW-0472">Membrane</keyword>
<evidence type="ECO:0000256" key="3">
    <source>
        <dbReference type="SAM" id="MobiDB-lite"/>
    </source>
</evidence>
<organism evidence="5 6">
    <name type="scientific">Zootermopsis nevadensis</name>
    <name type="common">Dampwood termite</name>
    <dbReference type="NCBI Taxonomy" id="136037"/>
    <lineage>
        <taxon>Eukaryota</taxon>
        <taxon>Metazoa</taxon>
        <taxon>Ecdysozoa</taxon>
        <taxon>Arthropoda</taxon>
        <taxon>Hexapoda</taxon>
        <taxon>Insecta</taxon>
        <taxon>Pterygota</taxon>
        <taxon>Neoptera</taxon>
        <taxon>Polyneoptera</taxon>
        <taxon>Dictyoptera</taxon>
        <taxon>Blattodea</taxon>
        <taxon>Blattoidea</taxon>
        <taxon>Termitoidae</taxon>
        <taxon>Termopsidae</taxon>
        <taxon>Zootermopsis</taxon>
    </lineage>
</organism>
<dbReference type="GO" id="GO:0016554">
    <property type="term" value="P:cytidine to uridine editing"/>
    <property type="evidence" value="ECO:0007669"/>
    <property type="project" value="TreeGrafter"/>
</dbReference>
<dbReference type="InterPro" id="IPR016193">
    <property type="entry name" value="Cytidine_deaminase-like"/>
</dbReference>
<dbReference type="PANTHER" id="PTHR13857">
    <property type="entry name" value="MRNA EDITING ENZYME"/>
    <property type="match status" value="1"/>
</dbReference>
<feature type="region of interest" description="Disordered" evidence="3">
    <location>
        <begin position="329"/>
        <end position="350"/>
    </location>
</feature>
<evidence type="ECO:0000313" key="5">
    <source>
        <dbReference type="EMBL" id="KDR09461.1"/>
    </source>
</evidence>
<evidence type="ECO:0000313" key="6">
    <source>
        <dbReference type="Proteomes" id="UP000027135"/>
    </source>
</evidence>
<dbReference type="GO" id="GO:0008270">
    <property type="term" value="F:zinc ion binding"/>
    <property type="evidence" value="ECO:0007669"/>
    <property type="project" value="InterPro"/>
</dbReference>
<dbReference type="GO" id="GO:0005737">
    <property type="term" value="C:cytoplasm"/>
    <property type="evidence" value="ECO:0007669"/>
    <property type="project" value="TreeGrafter"/>
</dbReference>
<sequence length="407" mass="46904">MRQKKLAHPKIKPARPLSQCKRFVSYSGRGFGQQPKDKRITKPGKIVSTSKDIWTAFYINGRPKFLKKCITLCHVVFNETATAEQFWEISYSHLPGPHAEIKVLRNIKARELCLGYRTRIVTLFLSYSPCANCANFIIEFSRTRPQCTVYIRFTCLFRHPEEIHRDGLRRLNAEPGISLGVFTVYEWRRLAEATGMPFRNVVPNRDAWDSKWKIMFERILADTVQNQSTHVVSPNMTISDTPAPTEHQVTDPGTRWSSASSWDIVSRTQDQSNGRRRDIVLDITRLQIPHVSNKSMNQPAHFVPSQERECTRDMTIRAVPFPRENEVRAPASEWSRASSWDTTSRTHRENHEDREVLLDSTTIQIPQDEELVAQNTEQRKRNQTVCYVVLILGIILTLAITPSVVFT</sequence>
<dbReference type="GO" id="GO:0003723">
    <property type="term" value="F:RNA binding"/>
    <property type="evidence" value="ECO:0007669"/>
    <property type="project" value="TreeGrafter"/>
</dbReference>
<feature type="region of interest" description="Disordered" evidence="3">
    <location>
        <begin position="234"/>
        <end position="260"/>
    </location>
</feature>
<dbReference type="EMBL" id="KK853243">
    <property type="protein sequence ID" value="KDR09461.1"/>
    <property type="molecule type" value="Genomic_DNA"/>
</dbReference>
<protein>
    <recommendedName>
        <fullName evidence="7">CMP/dCMP-type deaminase domain-containing protein</fullName>
    </recommendedName>
</protein>
<dbReference type="OrthoDB" id="5956704at2759"/>
<feature type="transmembrane region" description="Helical" evidence="4">
    <location>
        <begin position="385"/>
        <end position="406"/>
    </location>
</feature>
<keyword evidence="6" id="KW-1185">Reference proteome</keyword>
<dbReference type="GO" id="GO:0005634">
    <property type="term" value="C:nucleus"/>
    <property type="evidence" value="ECO:0007669"/>
    <property type="project" value="TreeGrafter"/>
</dbReference>
<dbReference type="InParanoid" id="A0A067QK96"/>
<dbReference type="GO" id="GO:0004126">
    <property type="term" value="F:cytidine deaminase activity"/>
    <property type="evidence" value="ECO:0007669"/>
    <property type="project" value="TreeGrafter"/>
</dbReference>
<name>A0A067QK96_ZOONE</name>
<keyword evidence="2" id="KW-0378">Hydrolase</keyword>
<evidence type="ECO:0000256" key="2">
    <source>
        <dbReference type="ARBA" id="ARBA00022801"/>
    </source>
</evidence>
<dbReference type="PROSITE" id="PS00903">
    <property type="entry name" value="CYT_DCMP_DEAMINASES_1"/>
    <property type="match status" value="1"/>
</dbReference>
<proteinExistence type="predicted"/>
<dbReference type="SUPFAM" id="SSF53927">
    <property type="entry name" value="Cytidine deaminase-like"/>
    <property type="match status" value="1"/>
</dbReference>
<evidence type="ECO:0000256" key="1">
    <source>
        <dbReference type="ARBA" id="ARBA00022723"/>
    </source>
</evidence>
<reference evidence="5 6" key="1">
    <citation type="journal article" date="2014" name="Nat. Commun.">
        <title>Molecular traces of alternative social organization in a termite genome.</title>
        <authorList>
            <person name="Terrapon N."/>
            <person name="Li C."/>
            <person name="Robertson H.M."/>
            <person name="Ji L."/>
            <person name="Meng X."/>
            <person name="Booth W."/>
            <person name="Chen Z."/>
            <person name="Childers C.P."/>
            <person name="Glastad K.M."/>
            <person name="Gokhale K."/>
            <person name="Gowin J."/>
            <person name="Gronenberg W."/>
            <person name="Hermansen R.A."/>
            <person name="Hu H."/>
            <person name="Hunt B.G."/>
            <person name="Huylmans A.K."/>
            <person name="Khalil S.M."/>
            <person name="Mitchell R.D."/>
            <person name="Munoz-Torres M.C."/>
            <person name="Mustard J.A."/>
            <person name="Pan H."/>
            <person name="Reese J.T."/>
            <person name="Scharf M.E."/>
            <person name="Sun F."/>
            <person name="Vogel H."/>
            <person name="Xiao J."/>
            <person name="Yang W."/>
            <person name="Yang Z."/>
            <person name="Yang Z."/>
            <person name="Zhou J."/>
            <person name="Zhu J."/>
            <person name="Brent C.S."/>
            <person name="Elsik C.G."/>
            <person name="Goodisman M.A."/>
            <person name="Liberles D.A."/>
            <person name="Roe R.M."/>
            <person name="Vargo E.L."/>
            <person name="Vilcinskas A."/>
            <person name="Wang J."/>
            <person name="Bornberg-Bauer E."/>
            <person name="Korb J."/>
            <person name="Zhang G."/>
            <person name="Liebig J."/>
        </authorList>
    </citation>
    <scope>NUCLEOTIDE SEQUENCE [LARGE SCALE GENOMIC DNA]</scope>
    <source>
        <tissue evidence="5">Whole organism</tissue>
    </source>
</reference>
<keyword evidence="4" id="KW-1133">Transmembrane helix</keyword>
<evidence type="ECO:0008006" key="7">
    <source>
        <dbReference type="Google" id="ProtNLM"/>
    </source>
</evidence>
<accession>A0A067QK96</accession>